<accession>A0ABM4XI56</accession>
<dbReference type="InterPro" id="IPR000980">
    <property type="entry name" value="SH2"/>
</dbReference>
<sequence>MQVPQDGEDFASQPWYHGPLSRQKAEALLQQDGDFLVRASRSRGGHPVISCRWQGSALHFEVLRVALRPRPGRPTALFQLEDERFPSLPSLVLSYVTGQRPLSQATGAVASRPVIRQGPIRRSFSEDTLLESPARIELPRARKRSDSQPAGLEHMGLSGEDHSGPGASPVPTCALPRMGSDPVLLKTPASLGSVVDGLRASDGQLHAKAPNKPPRTPSLVLHDASGRPPTYCELVPRVPSAQETPTGHSGPETEASWWEANEEEEEEDRSFARPKAEVFFCPPNNLFCLLGPQNRPLEPKVLSTLRDLFLEHHPGSTALHLLLVDCQLTSPLTPPAQATGLLGVTKAQRGAMGVTSGLELLTLPHGHRLRLELLERHEALALAGALAVLGCSGPLEERAATLRGLVELALALRPGAAGDLPGLAAVMGALLMPQVSRLERTWRQLRRSHTQAALAFEQELKPLMRALDEGAGPCAPGEVALPHVVPAVRLLEGQELPGPLDESCERLLRTLHRARLVARDAPQFREAAARRLRAEPAAEGGPDHRLRAEAPLGKPRRGGATCHPAREVPKSPQCPFAAPGARRLKAHTPFFKLGHPDFGEPPGPPETLPQAVHVAKAVGAHSASQKGVQIYKNPYGSPKMYMDPRVSGGPIPPPTPTHITHKCRT</sequence>
<dbReference type="SMART" id="SM00252">
    <property type="entry name" value="SH2"/>
    <property type="match status" value="1"/>
</dbReference>
<dbReference type="Pfam" id="PF00017">
    <property type="entry name" value="SH2"/>
    <property type="match status" value="1"/>
</dbReference>
<feature type="region of interest" description="Disordered" evidence="2">
    <location>
        <begin position="240"/>
        <end position="265"/>
    </location>
</feature>
<dbReference type="Gene3D" id="3.30.505.10">
    <property type="entry name" value="SH2 domain"/>
    <property type="match status" value="1"/>
</dbReference>
<dbReference type="InterPro" id="IPR051853">
    <property type="entry name" value="SH2-Ras-GEF_adapter"/>
</dbReference>
<dbReference type="PANTHER" id="PTHR14247:SF11">
    <property type="entry name" value="SH2 DOMAIN-CONTAINING PROTEIN 3A"/>
    <property type="match status" value="1"/>
</dbReference>
<feature type="compositionally biased region" description="Basic and acidic residues" evidence="2">
    <location>
        <begin position="532"/>
        <end position="548"/>
    </location>
</feature>
<dbReference type="PROSITE" id="PS50001">
    <property type="entry name" value="SH2"/>
    <property type="match status" value="1"/>
</dbReference>
<dbReference type="RefSeq" id="XP_072577730.1">
    <property type="nucleotide sequence ID" value="XM_072721629.1"/>
</dbReference>
<name>A0ABM4XI56_VULVU</name>
<dbReference type="InterPro" id="IPR036964">
    <property type="entry name" value="RASGEF_cat_dom_sf"/>
</dbReference>
<gene>
    <name evidence="5" type="primary">SH2D3A</name>
</gene>
<dbReference type="Gene3D" id="1.10.840.10">
    <property type="entry name" value="Ras guanine-nucleotide exchange factors catalytic domain"/>
    <property type="match status" value="1"/>
</dbReference>
<feature type="region of interest" description="Disordered" evidence="2">
    <location>
        <begin position="532"/>
        <end position="573"/>
    </location>
</feature>
<protein>
    <submittedName>
        <fullName evidence="5">SH2 domain-containing protein 3A isoform X1</fullName>
    </submittedName>
</protein>
<dbReference type="InterPro" id="IPR023578">
    <property type="entry name" value="Ras_GEF_dom_sf"/>
</dbReference>
<feature type="region of interest" description="Disordered" evidence="2">
    <location>
        <begin position="137"/>
        <end position="166"/>
    </location>
</feature>
<dbReference type="InterPro" id="IPR044102">
    <property type="entry name" value="SH2_SHEP1/BCAR3/NSP1"/>
</dbReference>
<dbReference type="PANTHER" id="PTHR14247">
    <property type="entry name" value="BREAST CANCER ANTI-ESTROGEN RESISTANCE PROTEIN 3 HOMOLOG-LIKE PROTEIN"/>
    <property type="match status" value="1"/>
</dbReference>
<proteinExistence type="predicted"/>
<organism evidence="4 5">
    <name type="scientific">Vulpes vulpes</name>
    <name type="common">Red fox</name>
    <dbReference type="NCBI Taxonomy" id="9627"/>
    <lineage>
        <taxon>Eukaryota</taxon>
        <taxon>Metazoa</taxon>
        <taxon>Chordata</taxon>
        <taxon>Craniata</taxon>
        <taxon>Vertebrata</taxon>
        <taxon>Euteleostomi</taxon>
        <taxon>Mammalia</taxon>
        <taxon>Eutheria</taxon>
        <taxon>Laurasiatheria</taxon>
        <taxon>Carnivora</taxon>
        <taxon>Caniformia</taxon>
        <taxon>Canidae</taxon>
        <taxon>Vulpes</taxon>
    </lineage>
</organism>
<dbReference type="Proteomes" id="UP001652641">
    <property type="component" value="Chromosome 9"/>
</dbReference>
<keyword evidence="4" id="KW-1185">Reference proteome</keyword>
<evidence type="ECO:0000256" key="2">
    <source>
        <dbReference type="SAM" id="MobiDB-lite"/>
    </source>
</evidence>
<dbReference type="GeneID" id="112911827"/>
<dbReference type="InterPro" id="IPR036860">
    <property type="entry name" value="SH2_dom_sf"/>
</dbReference>
<dbReference type="CDD" id="cd10337">
    <property type="entry name" value="SH2_BCAR3"/>
    <property type="match status" value="1"/>
</dbReference>
<dbReference type="PRINTS" id="PR00401">
    <property type="entry name" value="SH2DOMAIN"/>
</dbReference>
<evidence type="ECO:0000313" key="5">
    <source>
        <dbReference type="RefSeq" id="XP_072577730.1"/>
    </source>
</evidence>
<dbReference type="SUPFAM" id="SSF48366">
    <property type="entry name" value="Ras GEF"/>
    <property type="match status" value="1"/>
</dbReference>
<dbReference type="SUPFAM" id="SSF55550">
    <property type="entry name" value="SH2 domain"/>
    <property type="match status" value="1"/>
</dbReference>
<feature type="domain" description="SH2" evidence="3">
    <location>
        <begin position="15"/>
        <end position="114"/>
    </location>
</feature>
<keyword evidence="1" id="KW-0727">SH2 domain</keyword>
<reference evidence="5" key="1">
    <citation type="submission" date="2025-08" db="UniProtKB">
        <authorList>
            <consortium name="RefSeq"/>
        </authorList>
    </citation>
    <scope>IDENTIFICATION</scope>
    <source>
        <tissue evidence="5">Cell line</tissue>
    </source>
</reference>
<evidence type="ECO:0000259" key="3">
    <source>
        <dbReference type="PROSITE" id="PS50001"/>
    </source>
</evidence>
<evidence type="ECO:0000256" key="1">
    <source>
        <dbReference type="PROSITE-ProRule" id="PRU00191"/>
    </source>
</evidence>
<feature type="compositionally biased region" description="Basic and acidic residues" evidence="2">
    <location>
        <begin position="137"/>
        <end position="146"/>
    </location>
</feature>
<evidence type="ECO:0000313" key="4">
    <source>
        <dbReference type="Proteomes" id="UP001652641"/>
    </source>
</evidence>